<comment type="caution">
    <text evidence="4">Lacks conserved residue(s) required for the propagation of feature annotation.</text>
</comment>
<dbReference type="EMBL" id="CACVKT020009703">
    <property type="protein sequence ID" value="CAC5422949.1"/>
    <property type="molecule type" value="Genomic_DNA"/>
</dbReference>
<dbReference type="InterPro" id="IPR001190">
    <property type="entry name" value="SRCR"/>
</dbReference>
<evidence type="ECO:0000259" key="6">
    <source>
        <dbReference type="PROSITE" id="PS50287"/>
    </source>
</evidence>
<keyword evidence="5" id="KW-0472">Membrane</keyword>
<dbReference type="InterPro" id="IPR036383">
    <property type="entry name" value="TSP1_rpt_sf"/>
</dbReference>
<dbReference type="PANTHER" id="PTHR22906:SF21">
    <property type="entry name" value="SEMA DOMAIN-CONTAINING PROTEIN"/>
    <property type="match status" value="1"/>
</dbReference>
<keyword evidence="5" id="KW-1133">Transmembrane helix</keyword>
<feature type="disulfide bond" evidence="4">
    <location>
        <begin position="89"/>
        <end position="99"/>
    </location>
</feature>
<feature type="transmembrane region" description="Helical" evidence="5">
    <location>
        <begin position="529"/>
        <end position="556"/>
    </location>
</feature>
<dbReference type="Pfam" id="PF00090">
    <property type="entry name" value="TSP_1"/>
    <property type="match status" value="5"/>
</dbReference>
<keyword evidence="1" id="KW-0677">Repeat</keyword>
<evidence type="ECO:0000256" key="1">
    <source>
        <dbReference type="ARBA" id="ARBA00022737"/>
    </source>
</evidence>
<feature type="domain" description="SRCR" evidence="6">
    <location>
        <begin position="127"/>
        <end position="223"/>
    </location>
</feature>
<evidence type="ECO:0000313" key="8">
    <source>
        <dbReference type="Proteomes" id="UP000507470"/>
    </source>
</evidence>
<proteinExistence type="predicted"/>
<dbReference type="FunFam" id="3.10.250.10:FF:000032">
    <property type="entry name" value="Si:dkey-14d8.20"/>
    <property type="match status" value="1"/>
</dbReference>
<feature type="domain" description="SRCR" evidence="6">
    <location>
        <begin position="20"/>
        <end position="120"/>
    </location>
</feature>
<evidence type="ECO:0000256" key="2">
    <source>
        <dbReference type="ARBA" id="ARBA00023157"/>
    </source>
</evidence>
<feature type="disulfide bond" evidence="4">
    <location>
        <begin position="45"/>
        <end position="109"/>
    </location>
</feature>
<evidence type="ECO:0000256" key="3">
    <source>
        <dbReference type="ARBA" id="ARBA00023180"/>
    </source>
</evidence>
<keyword evidence="3" id="KW-0325">Glycoprotein</keyword>
<dbReference type="SMART" id="SM00202">
    <property type="entry name" value="SR"/>
    <property type="match status" value="2"/>
</dbReference>
<dbReference type="Gene3D" id="2.20.100.10">
    <property type="entry name" value="Thrombospondin type-1 (TSP1) repeat"/>
    <property type="match status" value="5"/>
</dbReference>
<dbReference type="Proteomes" id="UP000507470">
    <property type="component" value="Unassembled WGS sequence"/>
</dbReference>
<dbReference type="InterPro" id="IPR036772">
    <property type="entry name" value="SRCR-like_dom_sf"/>
</dbReference>
<gene>
    <name evidence="7" type="ORF">MCOR_54960</name>
</gene>
<dbReference type="Gene3D" id="3.10.250.10">
    <property type="entry name" value="SRCR-like domain"/>
    <property type="match status" value="2"/>
</dbReference>
<evidence type="ECO:0000256" key="5">
    <source>
        <dbReference type="SAM" id="Phobius"/>
    </source>
</evidence>
<protein>
    <submittedName>
        <fullName evidence="7">HMCN</fullName>
    </submittedName>
</protein>
<sequence length="626" mass="68827">MSKKHVRVNNILSSTTLGFLRLMDGSHSREGRLEIFHRGIWGSVCQDDFGYHDGIVACRQLGFRCVSYVQTYTESGHTSSTMWMASVNCNGLESSLMQCSFRGWGRNNCISGHNVGIRCYGGCEGDLRLIKGSYYGRLEIYHIGSWGTICDDSFGYEDALVVCKQLRLGTTIVQYYTAGHGSGTIWLNGVECNGNEKRINNCNHKGWNVHHCSHSKDVGVRCAGSLSVNGNWGSWSFWTTCNSNCGSGTRKRTRRCNNPLPAFGGSSCMGNSEDSHPCTGSSCPVRGNWGSWSAWTGCRSSCGSGYQTRHRVCNNPVPSSSGLYCNGRSFEVRNCNIAKCPVDGSWGHWSILSKCSVTCGRGSQQRTRKSNPSHNPTPSFGGSSCTGVDKLTYPCSQIHCPVDGDWSEWVVWSVCSSSCGSGVKTRTRQCNDPSPIYGGVRCIGKNIDSNSCNIYECPVNGQWGSWQEWDSCNITCGNGFQNRSRKCDNPFPMFGGSECVGFDFDIQNCSQDICPGAKRHGKQETSKLFSIWILGGVAAACIVVTVVIISIVLFVFRRFRCGQNGKFMNNNNGELRETTRTNNYECIGPSDGIQNDAYDIYNITRSGHTNSTFNAGNEALYENLKI</sequence>
<dbReference type="FunFam" id="2.20.100.10:FF:000001">
    <property type="entry name" value="semaphorin-5A isoform X1"/>
    <property type="match status" value="2"/>
</dbReference>
<dbReference type="SUPFAM" id="SSF56487">
    <property type="entry name" value="SRCR-like"/>
    <property type="match status" value="2"/>
</dbReference>
<dbReference type="PRINTS" id="PR00258">
    <property type="entry name" value="SPERACTRCPTR"/>
</dbReference>
<keyword evidence="8" id="KW-1185">Reference proteome</keyword>
<keyword evidence="5" id="KW-0812">Transmembrane</keyword>
<keyword evidence="2 4" id="KW-1015">Disulfide bond</keyword>
<evidence type="ECO:0000256" key="4">
    <source>
        <dbReference type="PROSITE-ProRule" id="PRU00196"/>
    </source>
</evidence>
<dbReference type="AlphaFoldDB" id="A0A6J8EQR2"/>
<dbReference type="InterPro" id="IPR052065">
    <property type="entry name" value="Compl_asym_regulator"/>
</dbReference>
<feature type="disulfide bond" evidence="4">
    <location>
        <begin position="192"/>
        <end position="202"/>
    </location>
</feature>
<reference evidence="7 8" key="1">
    <citation type="submission" date="2020-06" db="EMBL/GenBank/DDBJ databases">
        <authorList>
            <person name="Li R."/>
            <person name="Bekaert M."/>
        </authorList>
    </citation>
    <scope>NUCLEOTIDE SEQUENCE [LARGE SCALE GENOMIC DNA]</scope>
    <source>
        <strain evidence="8">wild</strain>
    </source>
</reference>
<dbReference type="GO" id="GO:0016020">
    <property type="term" value="C:membrane"/>
    <property type="evidence" value="ECO:0007669"/>
    <property type="project" value="InterPro"/>
</dbReference>
<dbReference type="SMART" id="SM00209">
    <property type="entry name" value="TSP1"/>
    <property type="match status" value="5"/>
</dbReference>
<accession>A0A6J8EQR2</accession>
<name>A0A6J8EQR2_MYTCO</name>
<feature type="disulfide bond" evidence="4">
    <location>
        <begin position="58"/>
        <end position="119"/>
    </location>
</feature>
<dbReference type="FunFam" id="3.10.250.10:FF:000011">
    <property type="entry name" value="Scavenger receptor class A member 5"/>
    <property type="match status" value="1"/>
</dbReference>
<dbReference type="PANTHER" id="PTHR22906">
    <property type="entry name" value="PROPERDIN"/>
    <property type="match status" value="1"/>
</dbReference>
<evidence type="ECO:0000313" key="7">
    <source>
        <dbReference type="EMBL" id="CAC5422949.1"/>
    </source>
</evidence>
<dbReference type="OrthoDB" id="422749at2759"/>
<dbReference type="SUPFAM" id="SSF82895">
    <property type="entry name" value="TSP-1 type 1 repeat"/>
    <property type="match status" value="5"/>
</dbReference>
<dbReference type="PRINTS" id="PR01705">
    <property type="entry name" value="TSP1REPEAT"/>
</dbReference>
<dbReference type="PROSITE" id="PS00420">
    <property type="entry name" value="SRCR_1"/>
    <property type="match status" value="1"/>
</dbReference>
<dbReference type="FunFam" id="2.20.100.10:FF:000007">
    <property type="entry name" value="Thrombospondin 1"/>
    <property type="match status" value="2"/>
</dbReference>
<organism evidence="7 8">
    <name type="scientific">Mytilus coruscus</name>
    <name type="common">Sea mussel</name>
    <dbReference type="NCBI Taxonomy" id="42192"/>
    <lineage>
        <taxon>Eukaryota</taxon>
        <taxon>Metazoa</taxon>
        <taxon>Spiralia</taxon>
        <taxon>Lophotrochozoa</taxon>
        <taxon>Mollusca</taxon>
        <taxon>Bivalvia</taxon>
        <taxon>Autobranchia</taxon>
        <taxon>Pteriomorphia</taxon>
        <taxon>Mytilida</taxon>
        <taxon>Mytiloidea</taxon>
        <taxon>Mytilidae</taxon>
        <taxon>Mytilinae</taxon>
        <taxon>Mytilus</taxon>
    </lineage>
</organism>
<dbReference type="Pfam" id="PF00530">
    <property type="entry name" value="SRCR"/>
    <property type="match status" value="2"/>
</dbReference>
<dbReference type="PROSITE" id="PS50092">
    <property type="entry name" value="TSP1"/>
    <property type="match status" value="5"/>
</dbReference>
<dbReference type="InterPro" id="IPR000884">
    <property type="entry name" value="TSP1_rpt"/>
</dbReference>
<dbReference type="PROSITE" id="PS50287">
    <property type="entry name" value="SRCR_2"/>
    <property type="match status" value="2"/>
</dbReference>